<dbReference type="PRINTS" id="PR00193">
    <property type="entry name" value="MYOSINHEAVY"/>
</dbReference>
<dbReference type="GO" id="GO:0016020">
    <property type="term" value="C:membrane"/>
    <property type="evidence" value="ECO:0007669"/>
    <property type="project" value="TreeGrafter"/>
</dbReference>
<dbReference type="Gene3D" id="3.40.850.10">
    <property type="entry name" value="Kinesin motor domain"/>
    <property type="match status" value="1"/>
</dbReference>
<dbReference type="InterPro" id="IPR001609">
    <property type="entry name" value="Myosin_head_motor_dom-like"/>
</dbReference>
<name>F0YGE5_AURAN</name>
<dbReference type="InterPro" id="IPR036961">
    <property type="entry name" value="Kinesin_motor_dom_sf"/>
</dbReference>
<proteinExistence type="inferred from homology"/>
<gene>
    <name evidence="8" type="ORF">AURANDRAFT_30221</name>
</gene>
<feature type="domain" description="Myosin motor" evidence="7">
    <location>
        <begin position="1"/>
        <end position="117"/>
    </location>
</feature>
<dbReference type="PROSITE" id="PS51456">
    <property type="entry name" value="MYOSIN_MOTOR"/>
    <property type="match status" value="1"/>
</dbReference>
<dbReference type="EMBL" id="GL833138">
    <property type="protein sequence ID" value="EGB05887.1"/>
    <property type="molecule type" value="Genomic_DNA"/>
</dbReference>
<keyword evidence="4 6" id="KW-0505">Motor protein</keyword>
<dbReference type="GO" id="GO:0005524">
    <property type="term" value="F:ATP binding"/>
    <property type="evidence" value="ECO:0007669"/>
    <property type="project" value="UniProtKB-UniRule"/>
</dbReference>
<dbReference type="Proteomes" id="UP000002729">
    <property type="component" value="Unassembled WGS sequence"/>
</dbReference>
<dbReference type="InterPro" id="IPR027417">
    <property type="entry name" value="P-loop_NTPase"/>
</dbReference>
<feature type="non-terminal residue" evidence="8">
    <location>
        <position position="117"/>
    </location>
</feature>
<evidence type="ECO:0000256" key="3">
    <source>
        <dbReference type="ARBA" id="ARBA00023123"/>
    </source>
</evidence>
<sequence length="117" mass="12983">LDDLVQMDQVNHPAIIDTLRRRYRSDKIYTGIADILVAMNPFKWLPVYTPAHVTEYAKGDQEAPPHPFKTTMNAYNGLRESRCAQAILISGESGAGKTETTKQCLKMLSECAGGGRK</sequence>
<keyword evidence="2 6" id="KW-0067">ATP-binding</keyword>
<dbReference type="OrthoDB" id="6108017at2759"/>
<feature type="binding site" evidence="6">
    <location>
        <begin position="91"/>
        <end position="98"/>
    </location>
    <ligand>
        <name>ATP</name>
        <dbReference type="ChEBI" id="CHEBI:30616"/>
    </ligand>
</feature>
<dbReference type="RefSeq" id="XP_009039430.1">
    <property type="nucleotide sequence ID" value="XM_009041182.1"/>
</dbReference>
<keyword evidence="9" id="KW-1185">Reference proteome</keyword>
<protein>
    <recommendedName>
        <fullName evidence="7">Myosin motor domain-containing protein</fullName>
    </recommendedName>
</protein>
<dbReference type="SUPFAM" id="SSF52540">
    <property type="entry name" value="P-loop containing nucleoside triphosphate hydrolases"/>
    <property type="match status" value="1"/>
</dbReference>
<keyword evidence="5 6" id="KW-0009">Actin-binding</keyword>
<dbReference type="InParanoid" id="F0YGE5"/>
<dbReference type="GO" id="GO:0016459">
    <property type="term" value="C:myosin complex"/>
    <property type="evidence" value="ECO:0007669"/>
    <property type="project" value="UniProtKB-KW"/>
</dbReference>
<comment type="caution">
    <text evidence="6">Lacks conserved residue(s) required for the propagation of feature annotation.</text>
</comment>
<comment type="similarity">
    <text evidence="6">Belongs to the TRAFAC class myosin-kinesin ATPase superfamily. Myosin family.</text>
</comment>
<dbReference type="AlphaFoldDB" id="F0YGE5"/>
<organism evidence="9">
    <name type="scientific">Aureococcus anophagefferens</name>
    <name type="common">Harmful bloom alga</name>
    <dbReference type="NCBI Taxonomy" id="44056"/>
    <lineage>
        <taxon>Eukaryota</taxon>
        <taxon>Sar</taxon>
        <taxon>Stramenopiles</taxon>
        <taxon>Ochrophyta</taxon>
        <taxon>Pelagophyceae</taxon>
        <taxon>Pelagomonadales</taxon>
        <taxon>Pelagomonadaceae</taxon>
        <taxon>Aureococcus</taxon>
    </lineage>
</organism>
<accession>F0YGE5</accession>
<evidence type="ECO:0000256" key="4">
    <source>
        <dbReference type="ARBA" id="ARBA00023175"/>
    </source>
</evidence>
<dbReference type="eggNOG" id="KOG0161">
    <property type="taxonomic scope" value="Eukaryota"/>
</dbReference>
<dbReference type="GO" id="GO:0005737">
    <property type="term" value="C:cytoplasm"/>
    <property type="evidence" value="ECO:0007669"/>
    <property type="project" value="TreeGrafter"/>
</dbReference>
<dbReference type="PANTHER" id="PTHR13140:SF845">
    <property type="entry name" value="MYOSIN-LIKE PROTEIN"/>
    <property type="match status" value="1"/>
</dbReference>
<evidence type="ECO:0000256" key="6">
    <source>
        <dbReference type="PROSITE-ProRule" id="PRU00782"/>
    </source>
</evidence>
<dbReference type="Pfam" id="PF00063">
    <property type="entry name" value="Myosin_head"/>
    <property type="match status" value="1"/>
</dbReference>
<dbReference type="PANTHER" id="PTHR13140">
    <property type="entry name" value="MYOSIN"/>
    <property type="match status" value="1"/>
</dbReference>
<dbReference type="GO" id="GO:0000146">
    <property type="term" value="F:microfilament motor activity"/>
    <property type="evidence" value="ECO:0007669"/>
    <property type="project" value="TreeGrafter"/>
</dbReference>
<evidence type="ECO:0000256" key="5">
    <source>
        <dbReference type="ARBA" id="ARBA00023203"/>
    </source>
</evidence>
<reference evidence="8 9" key="1">
    <citation type="journal article" date="2011" name="Proc. Natl. Acad. Sci. U.S.A.">
        <title>Niche of harmful alga Aureococcus anophagefferens revealed through ecogenomics.</title>
        <authorList>
            <person name="Gobler C.J."/>
            <person name="Berry D.L."/>
            <person name="Dyhrman S.T."/>
            <person name="Wilhelm S.W."/>
            <person name="Salamov A."/>
            <person name="Lobanov A.V."/>
            <person name="Zhang Y."/>
            <person name="Collier J.L."/>
            <person name="Wurch L.L."/>
            <person name="Kustka A.B."/>
            <person name="Dill B.D."/>
            <person name="Shah M."/>
            <person name="VerBerkmoes N.C."/>
            <person name="Kuo A."/>
            <person name="Terry A."/>
            <person name="Pangilinan J."/>
            <person name="Lindquist E.A."/>
            <person name="Lucas S."/>
            <person name="Paulsen I.T."/>
            <person name="Hattenrath-Lehmann T.K."/>
            <person name="Talmage S.C."/>
            <person name="Walker E.A."/>
            <person name="Koch F."/>
            <person name="Burson A.M."/>
            <person name="Marcoval M.A."/>
            <person name="Tang Y.Z."/>
            <person name="Lecleir G.R."/>
            <person name="Coyne K.J."/>
            <person name="Berg G.M."/>
            <person name="Bertrand E.M."/>
            <person name="Saito M.A."/>
            <person name="Gladyshev V.N."/>
            <person name="Grigoriev I.V."/>
        </authorList>
    </citation>
    <scope>NUCLEOTIDE SEQUENCE [LARGE SCALE GENOMIC DNA]</scope>
    <source>
        <strain evidence="9">CCMP 1984</strain>
    </source>
</reference>
<dbReference type="KEGG" id="aaf:AURANDRAFT_30221"/>
<feature type="non-terminal residue" evidence="8">
    <location>
        <position position="1"/>
    </location>
</feature>
<keyword evidence="3 6" id="KW-0518">Myosin</keyword>
<dbReference type="GeneID" id="20220848"/>
<evidence type="ECO:0000313" key="9">
    <source>
        <dbReference type="Proteomes" id="UP000002729"/>
    </source>
</evidence>
<evidence type="ECO:0000259" key="7">
    <source>
        <dbReference type="PROSITE" id="PS51456"/>
    </source>
</evidence>
<dbReference type="GO" id="GO:0007015">
    <property type="term" value="P:actin filament organization"/>
    <property type="evidence" value="ECO:0007669"/>
    <property type="project" value="TreeGrafter"/>
</dbReference>
<dbReference type="GO" id="GO:0051015">
    <property type="term" value="F:actin filament binding"/>
    <property type="evidence" value="ECO:0007669"/>
    <property type="project" value="TreeGrafter"/>
</dbReference>
<evidence type="ECO:0000256" key="1">
    <source>
        <dbReference type="ARBA" id="ARBA00022741"/>
    </source>
</evidence>
<evidence type="ECO:0000313" key="8">
    <source>
        <dbReference type="EMBL" id="EGB05887.1"/>
    </source>
</evidence>
<evidence type="ECO:0000256" key="2">
    <source>
        <dbReference type="ARBA" id="ARBA00022840"/>
    </source>
</evidence>
<keyword evidence="1 6" id="KW-0547">Nucleotide-binding</keyword>